<dbReference type="CDD" id="cd06225">
    <property type="entry name" value="HAMP"/>
    <property type="match status" value="1"/>
</dbReference>
<dbReference type="Gene3D" id="1.10.287.130">
    <property type="match status" value="1"/>
</dbReference>
<dbReference type="PRINTS" id="PR00344">
    <property type="entry name" value="BCTRLSENSOR"/>
</dbReference>
<dbReference type="SUPFAM" id="SSF55874">
    <property type="entry name" value="ATPase domain of HSP90 chaperone/DNA topoisomerase II/histidine kinase"/>
    <property type="match status" value="1"/>
</dbReference>
<protein>
    <recommendedName>
        <fullName evidence="3">histidine kinase</fullName>
        <ecNumber evidence="3">2.7.13.3</ecNumber>
    </recommendedName>
</protein>
<dbReference type="EC" id="2.7.13.3" evidence="3"/>
<dbReference type="CDD" id="cd00075">
    <property type="entry name" value="HATPase"/>
    <property type="match status" value="1"/>
</dbReference>
<evidence type="ECO:0000256" key="2">
    <source>
        <dbReference type="ARBA" id="ARBA00004236"/>
    </source>
</evidence>
<evidence type="ECO:0000256" key="10">
    <source>
        <dbReference type="ARBA" id="ARBA00023136"/>
    </source>
</evidence>
<evidence type="ECO:0000313" key="15">
    <source>
        <dbReference type="Proteomes" id="UP000655287"/>
    </source>
</evidence>
<name>A0A919UXZ4_9ACTN</name>
<dbReference type="InterPro" id="IPR003660">
    <property type="entry name" value="HAMP_dom"/>
</dbReference>
<dbReference type="InterPro" id="IPR003594">
    <property type="entry name" value="HATPase_dom"/>
</dbReference>
<dbReference type="PROSITE" id="PS50109">
    <property type="entry name" value="HIS_KIN"/>
    <property type="match status" value="1"/>
</dbReference>
<dbReference type="PANTHER" id="PTHR45436">
    <property type="entry name" value="SENSOR HISTIDINE KINASE YKOH"/>
    <property type="match status" value="1"/>
</dbReference>
<evidence type="ECO:0000256" key="1">
    <source>
        <dbReference type="ARBA" id="ARBA00000085"/>
    </source>
</evidence>
<comment type="subcellular location">
    <subcellularLocation>
        <location evidence="2">Cell membrane</location>
    </subcellularLocation>
</comment>
<keyword evidence="10 11" id="KW-0472">Membrane</keyword>
<keyword evidence="9" id="KW-0902">Two-component regulatory system</keyword>
<dbReference type="InterPro" id="IPR050428">
    <property type="entry name" value="TCS_sensor_his_kinase"/>
</dbReference>
<dbReference type="PANTHER" id="PTHR45436:SF5">
    <property type="entry name" value="SENSOR HISTIDINE KINASE TRCS"/>
    <property type="match status" value="1"/>
</dbReference>
<evidence type="ECO:0000259" key="13">
    <source>
        <dbReference type="PROSITE" id="PS50885"/>
    </source>
</evidence>
<dbReference type="SMART" id="SM00304">
    <property type="entry name" value="HAMP"/>
    <property type="match status" value="1"/>
</dbReference>
<evidence type="ECO:0000256" key="6">
    <source>
        <dbReference type="ARBA" id="ARBA00022692"/>
    </source>
</evidence>
<comment type="catalytic activity">
    <reaction evidence="1">
        <text>ATP + protein L-histidine = ADP + protein N-phospho-L-histidine.</text>
        <dbReference type="EC" id="2.7.13.3"/>
    </reaction>
</comment>
<comment type="caution">
    <text evidence="14">The sequence shown here is derived from an EMBL/GenBank/DDBJ whole genome shotgun (WGS) entry which is preliminary data.</text>
</comment>
<evidence type="ECO:0000259" key="12">
    <source>
        <dbReference type="PROSITE" id="PS50109"/>
    </source>
</evidence>
<dbReference type="InterPro" id="IPR036890">
    <property type="entry name" value="HATPase_C_sf"/>
</dbReference>
<keyword evidence="5" id="KW-0808">Transferase</keyword>
<reference evidence="14" key="1">
    <citation type="submission" date="2021-01" db="EMBL/GenBank/DDBJ databases">
        <title>Whole genome shotgun sequence of Sphaerisporangium rufum NBRC 109079.</title>
        <authorList>
            <person name="Komaki H."/>
            <person name="Tamura T."/>
        </authorList>
    </citation>
    <scope>NUCLEOTIDE SEQUENCE</scope>
    <source>
        <strain evidence="14">NBRC 109079</strain>
    </source>
</reference>
<feature type="transmembrane region" description="Helical" evidence="11">
    <location>
        <begin position="160"/>
        <end position="183"/>
    </location>
</feature>
<evidence type="ECO:0000256" key="5">
    <source>
        <dbReference type="ARBA" id="ARBA00022679"/>
    </source>
</evidence>
<feature type="domain" description="HAMP" evidence="13">
    <location>
        <begin position="184"/>
        <end position="237"/>
    </location>
</feature>
<dbReference type="SUPFAM" id="SSF158472">
    <property type="entry name" value="HAMP domain-like"/>
    <property type="match status" value="1"/>
</dbReference>
<dbReference type="Pfam" id="PF00512">
    <property type="entry name" value="HisKA"/>
    <property type="match status" value="1"/>
</dbReference>
<dbReference type="EMBL" id="BOOU01000017">
    <property type="protein sequence ID" value="GII76364.1"/>
    <property type="molecule type" value="Genomic_DNA"/>
</dbReference>
<organism evidence="14 15">
    <name type="scientific">Sphaerisporangium rufum</name>
    <dbReference type="NCBI Taxonomy" id="1381558"/>
    <lineage>
        <taxon>Bacteria</taxon>
        <taxon>Bacillati</taxon>
        <taxon>Actinomycetota</taxon>
        <taxon>Actinomycetes</taxon>
        <taxon>Streptosporangiales</taxon>
        <taxon>Streptosporangiaceae</taxon>
        <taxon>Sphaerisporangium</taxon>
    </lineage>
</organism>
<evidence type="ECO:0000256" key="8">
    <source>
        <dbReference type="ARBA" id="ARBA00022989"/>
    </source>
</evidence>
<dbReference type="SMART" id="SM00388">
    <property type="entry name" value="HisKA"/>
    <property type="match status" value="1"/>
</dbReference>
<dbReference type="Proteomes" id="UP000655287">
    <property type="component" value="Unassembled WGS sequence"/>
</dbReference>
<evidence type="ECO:0000256" key="7">
    <source>
        <dbReference type="ARBA" id="ARBA00022777"/>
    </source>
</evidence>
<keyword evidence="8 11" id="KW-1133">Transmembrane helix</keyword>
<dbReference type="InterPro" id="IPR003661">
    <property type="entry name" value="HisK_dim/P_dom"/>
</dbReference>
<keyword evidence="6 11" id="KW-0812">Transmembrane</keyword>
<evidence type="ECO:0000313" key="14">
    <source>
        <dbReference type="EMBL" id="GII76364.1"/>
    </source>
</evidence>
<dbReference type="Pfam" id="PF00672">
    <property type="entry name" value="HAMP"/>
    <property type="match status" value="1"/>
</dbReference>
<feature type="transmembrane region" description="Helical" evidence="11">
    <location>
        <begin position="17"/>
        <end position="38"/>
    </location>
</feature>
<feature type="domain" description="Histidine kinase" evidence="12">
    <location>
        <begin position="245"/>
        <end position="451"/>
    </location>
</feature>
<evidence type="ECO:0000256" key="4">
    <source>
        <dbReference type="ARBA" id="ARBA00022553"/>
    </source>
</evidence>
<proteinExistence type="predicted"/>
<evidence type="ECO:0000256" key="9">
    <source>
        <dbReference type="ARBA" id="ARBA00023012"/>
    </source>
</evidence>
<keyword evidence="15" id="KW-1185">Reference proteome</keyword>
<dbReference type="GO" id="GO:0005886">
    <property type="term" value="C:plasma membrane"/>
    <property type="evidence" value="ECO:0007669"/>
    <property type="project" value="UniProtKB-SubCell"/>
</dbReference>
<dbReference type="Gene3D" id="3.30.565.10">
    <property type="entry name" value="Histidine kinase-like ATPase, C-terminal domain"/>
    <property type="match status" value="1"/>
</dbReference>
<keyword evidence="4" id="KW-0597">Phosphoprotein</keyword>
<dbReference type="PROSITE" id="PS50885">
    <property type="entry name" value="HAMP"/>
    <property type="match status" value="1"/>
</dbReference>
<dbReference type="GO" id="GO:0000155">
    <property type="term" value="F:phosphorelay sensor kinase activity"/>
    <property type="evidence" value="ECO:0007669"/>
    <property type="project" value="InterPro"/>
</dbReference>
<dbReference type="SMART" id="SM00387">
    <property type="entry name" value="HATPase_c"/>
    <property type="match status" value="1"/>
</dbReference>
<evidence type="ECO:0000256" key="11">
    <source>
        <dbReference type="SAM" id="Phobius"/>
    </source>
</evidence>
<dbReference type="Gene3D" id="6.10.340.10">
    <property type="match status" value="1"/>
</dbReference>
<dbReference type="InterPro" id="IPR005467">
    <property type="entry name" value="His_kinase_dom"/>
</dbReference>
<dbReference type="CDD" id="cd00082">
    <property type="entry name" value="HisKA"/>
    <property type="match status" value="1"/>
</dbReference>
<dbReference type="InterPro" id="IPR004358">
    <property type="entry name" value="Sig_transdc_His_kin-like_C"/>
</dbReference>
<evidence type="ECO:0000256" key="3">
    <source>
        <dbReference type="ARBA" id="ARBA00012438"/>
    </source>
</evidence>
<dbReference type="AlphaFoldDB" id="A0A919UXZ4"/>
<dbReference type="Pfam" id="PF02518">
    <property type="entry name" value="HATPase_c"/>
    <property type="match status" value="1"/>
</dbReference>
<dbReference type="SUPFAM" id="SSF47384">
    <property type="entry name" value="Homodimeric domain of signal transducing histidine kinase"/>
    <property type="match status" value="1"/>
</dbReference>
<gene>
    <name evidence="14" type="ORF">Sru01_13460</name>
</gene>
<sequence>MGGAVRLWRDWSARARLAWVIGTMTALACAGVSALILVHERELATVAVRERVTAAELRLARLIARDRLPAVLATPEPPLLQVLDERRRVVSASPRLAGRPPVGDLVPPDDAGTAERTVCRLPAFPDSCLLLVAMRFYRPGGNWLIYGADRAVPWYVSPGMAALLGGGSLILVGATALGAYGIVRWTLAPVRDLCRRLAEITASDPSLRVPLSPHRDELRDLAESMNQMLDRVQEAVQRQGRFASDASHDLRSPITAMRAQLEDALLHPADTDWPMTAEALVLSLDRLQAIVTDLLVLTRLESGEKVSRDYINLAELVRTEVGRRFRGKRVALDLQPGVVVSGDRLQLVRLLTNLLDNAERHALSTVTVLVCRQDDLARLEVVDDGAGIAPEQREVVFQRFTRLAAGRERDKLGTGLGLAIARDIAEQHGGTLTIEDSPGGARFVLRMPILLPQRPAGGPATVPPSD</sequence>
<dbReference type="PROSITE" id="PS51257">
    <property type="entry name" value="PROKAR_LIPOPROTEIN"/>
    <property type="match status" value="1"/>
</dbReference>
<keyword evidence="7 14" id="KW-0418">Kinase</keyword>
<dbReference type="InterPro" id="IPR036097">
    <property type="entry name" value="HisK_dim/P_sf"/>
</dbReference>
<accession>A0A919UXZ4</accession>